<evidence type="ECO:0000313" key="5">
    <source>
        <dbReference type="EMBL" id="KAK8899618.1"/>
    </source>
</evidence>
<keyword evidence="1" id="KW-0479">Metal-binding</keyword>
<proteinExistence type="predicted"/>
<evidence type="ECO:0000313" key="6">
    <source>
        <dbReference type="Proteomes" id="UP001470230"/>
    </source>
</evidence>
<feature type="domain" description="EF-hand" evidence="4">
    <location>
        <begin position="94"/>
        <end position="124"/>
    </location>
</feature>
<evidence type="ECO:0000259" key="4">
    <source>
        <dbReference type="PROSITE" id="PS50222"/>
    </source>
</evidence>
<dbReference type="SUPFAM" id="SSF47473">
    <property type="entry name" value="EF-hand"/>
    <property type="match status" value="1"/>
</dbReference>
<organism evidence="5 6">
    <name type="scientific">Tritrichomonas musculus</name>
    <dbReference type="NCBI Taxonomy" id="1915356"/>
    <lineage>
        <taxon>Eukaryota</taxon>
        <taxon>Metamonada</taxon>
        <taxon>Parabasalia</taxon>
        <taxon>Tritrichomonadida</taxon>
        <taxon>Tritrichomonadidae</taxon>
        <taxon>Tritrichomonas</taxon>
    </lineage>
</organism>
<protein>
    <recommendedName>
        <fullName evidence="4">EF-hand domain-containing protein</fullName>
    </recommendedName>
</protein>
<keyword evidence="6" id="KW-1185">Reference proteome</keyword>
<dbReference type="PANTHER" id="PTHR45942">
    <property type="entry name" value="PROTEIN PHOSPATASE 3 REGULATORY SUBUNIT B ALPHA ISOFORM TYPE 1"/>
    <property type="match status" value="1"/>
</dbReference>
<feature type="domain" description="EF-hand" evidence="4">
    <location>
        <begin position="126"/>
        <end position="159"/>
    </location>
</feature>
<dbReference type="PROSITE" id="PS50222">
    <property type="entry name" value="EF_HAND_2"/>
    <property type="match status" value="3"/>
</dbReference>
<evidence type="ECO:0000256" key="3">
    <source>
        <dbReference type="ARBA" id="ARBA00022837"/>
    </source>
</evidence>
<dbReference type="Gene3D" id="1.10.238.10">
    <property type="entry name" value="EF-hand"/>
    <property type="match status" value="2"/>
</dbReference>
<sequence length="159" mass="18756">MSNIKLYQPSAKELTPEQIAALKPTFDQLDKDHNGKINKEETKVFMEDIAINPIFVKLVFELCDTDKDGEITFEEFGPYFKLLHDLDQDPSCIYRTIFEKYDTDHNELLDKNEVRELLKLFSDAEWTEENIELFIDNYDEDKDGSLNFDEVCKMINKDR</sequence>
<gene>
    <name evidence="5" type="ORF">M9Y10_001934</name>
</gene>
<dbReference type="Pfam" id="PF13499">
    <property type="entry name" value="EF-hand_7"/>
    <property type="match status" value="2"/>
</dbReference>
<dbReference type="Proteomes" id="UP001470230">
    <property type="component" value="Unassembled WGS sequence"/>
</dbReference>
<evidence type="ECO:0000256" key="1">
    <source>
        <dbReference type="ARBA" id="ARBA00022723"/>
    </source>
</evidence>
<reference evidence="5 6" key="1">
    <citation type="submission" date="2024-04" db="EMBL/GenBank/DDBJ databases">
        <title>Tritrichomonas musculus Genome.</title>
        <authorList>
            <person name="Alves-Ferreira E."/>
            <person name="Grigg M."/>
            <person name="Lorenzi H."/>
            <person name="Galac M."/>
        </authorList>
    </citation>
    <scope>NUCLEOTIDE SEQUENCE [LARGE SCALE GENOMIC DNA]</scope>
    <source>
        <strain evidence="5 6">EAF2021</strain>
    </source>
</reference>
<comment type="caution">
    <text evidence="5">The sequence shown here is derived from an EMBL/GenBank/DDBJ whole genome shotgun (WGS) entry which is preliminary data.</text>
</comment>
<dbReference type="EMBL" id="JAPFFF010000001">
    <property type="protein sequence ID" value="KAK8899618.1"/>
    <property type="molecule type" value="Genomic_DNA"/>
</dbReference>
<dbReference type="PROSITE" id="PS00018">
    <property type="entry name" value="EF_HAND_1"/>
    <property type="match status" value="2"/>
</dbReference>
<dbReference type="SMART" id="SM00054">
    <property type="entry name" value="EFh"/>
    <property type="match status" value="4"/>
</dbReference>
<keyword evidence="2" id="KW-0677">Repeat</keyword>
<keyword evidence="3" id="KW-0106">Calcium</keyword>
<dbReference type="InterPro" id="IPR011992">
    <property type="entry name" value="EF-hand-dom_pair"/>
</dbReference>
<feature type="domain" description="EF-hand" evidence="4">
    <location>
        <begin position="51"/>
        <end position="86"/>
    </location>
</feature>
<name>A0ABR2L8E5_9EUKA</name>
<dbReference type="InterPro" id="IPR002048">
    <property type="entry name" value="EF_hand_dom"/>
</dbReference>
<dbReference type="InterPro" id="IPR018247">
    <property type="entry name" value="EF_Hand_1_Ca_BS"/>
</dbReference>
<evidence type="ECO:0000256" key="2">
    <source>
        <dbReference type="ARBA" id="ARBA00022737"/>
    </source>
</evidence>
<accession>A0ABR2L8E5</accession>